<organism evidence="2">
    <name type="scientific">viral metagenome</name>
    <dbReference type="NCBI Taxonomy" id="1070528"/>
    <lineage>
        <taxon>unclassified sequences</taxon>
        <taxon>metagenomes</taxon>
        <taxon>organismal metagenomes</taxon>
    </lineage>
</organism>
<feature type="compositionally biased region" description="Low complexity" evidence="1">
    <location>
        <begin position="150"/>
        <end position="160"/>
    </location>
</feature>
<protein>
    <submittedName>
        <fullName evidence="2">Uncharacterized protein</fullName>
    </submittedName>
</protein>
<evidence type="ECO:0000313" key="2">
    <source>
        <dbReference type="EMBL" id="QHU31626.1"/>
    </source>
</evidence>
<accession>A0A6C0LL26</accession>
<proteinExistence type="predicted"/>
<reference evidence="2" key="1">
    <citation type="journal article" date="2020" name="Nature">
        <title>Giant virus diversity and host interactions through global metagenomics.</title>
        <authorList>
            <person name="Schulz F."/>
            <person name="Roux S."/>
            <person name="Paez-Espino D."/>
            <person name="Jungbluth S."/>
            <person name="Walsh D.A."/>
            <person name="Denef V.J."/>
            <person name="McMahon K.D."/>
            <person name="Konstantinidis K.T."/>
            <person name="Eloe-Fadrosh E.A."/>
            <person name="Kyrpides N.C."/>
            <person name="Woyke T."/>
        </authorList>
    </citation>
    <scope>NUCLEOTIDE SEQUENCE</scope>
    <source>
        <strain evidence="2">GVMAG-M-3300027963-41</strain>
    </source>
</reference>
<dbReference type="AlphaFoldDB" id="A0A6C0LL26"/>
<feature type="region of interest" description="Disordered" evidence="1">
    <location>
        <begin position="150"/>
        <end position="181"/>
    </location>
</feature>
<sequence length="181" mass="20652">MSSSTTRFNYDGDATLAPIVIIFQKTGFPDDKLVIRPTEGSMNFTAVFTQNTIGARTERQLLHSELFSYIERFLESLHYDLQRCDFVQIDVPGYTSVMLKSTETHYYMDTFYAQVRSLHNSWPMEVEGTRIQPRATSPFAWSSYTVPAATQTQQTQVETTTRPKRSASPRVTRAAARRAAF</sequence>
<dbReference type="EMBL" id="MN740532">
    <property type="protein sequence ID" value="QHU31626.1"/>
    <property type="molecule type" value="Genomic_DNA"/>
</dbReference>
<name>A0A6C0LL26_9ZZZZ</name>
<evidence type="ECO:0000256" key="1">
    <source>
        <dbReference type="SAM" id="MobiDB-lite"/>
    </source>
</evidence>